<feature type="transmembrane region" description="Helical" evidence="1">
    <location>
        <begin position="41"/>
        <end position="61"/>
    </location>
</feature>
<evidence type="ECO:0000256" key="1">
    <source>
        <dbReference type="SAM" id="Phobius"/>
    </source>
</evidence>
<feature type="transmembrane region" description="Helical" evidence="1">
    <location>
        <begin position="144"/>
        <end position="164"/>
    </location>
</feature>
<dbReference type="EMBL" id="JABCRE010000003">
    <property type="protein sequence ID" value="NMW32205.1"/>
    <property type="molecule type" value="Genomic_DNA"/>
</dbReference>
<dbReference type="RefSeq" id="WP_170012631.1">
    <property type="nucleotide sequence ID" value="NZ_JABCRE010000003.1"/>
</dbReference>
<organism evidence="2 3">
    <name type="scientific">Pontixanthobacter rizhaonensis</name>
    <dbReference type="NCBI Taxonomy" id="2730337"/>
    <lineage>
        <taxon>Bacteria</taxon>
        <taxon>Pseudomonadati</taxon>
        <taxon>Pseudomonadota</taxon>
        <taxon>Alphaproteobacteria</taxon>
        <taxon>Sphingomonadales</taxon>
        <taxon>Erythrobacteraceae</taxon>
        <taxon>Pontixanthobacter</taxon>
    </lineage>
</organism>
<accession>A0A848QPZ3</accession>
<protein>
    <recommendedName>
        <fullName evidence="4">Thiamine biosynthesis protein ThiC</fullName>
    </recommendedName>
</protein>
<dbReference type="AlphaFoldDB" id="A0A848QPZ3"/>
<gene>
    <name evidence="2" type="ORF">HKD42_09040</name>
</gene>
<evidence type="ECO:0008006" key="4">
    <source>
        <dbReference type="Google" id="ProtNLM"/>
    </source>
</evidence>
<keyword evidence="1" id="KW-0472">Membrane</keyword>
<feature type="transmembrane region" description="Helical" evidence="1">
    <location>
        <begin position="68"/>
        <end position="92"/>
    </location>
</feature>
<keyword evidence="1" id="KW-0812">Transmembrane</keyword>
<evidence type="ECO:0000313" key="3">
    <source>
        <dbReference type="Proteomes" id="UP000561181"/>
    </source>
</evidence>
<proteinExistence type="predicted"/>
<name>A0A848QPZ3_9SPHN</name>
<feature type="transmembrane region" description="Helical" evidence="1">
    <location>
        <begin position="7"/>
        <end position="29"/>
    </location>
</feature>
<comment type="caution">
    <text evidence="2">The sequence shown here is derived from an EMBL/GenBank/DDBJ whole genome shotgun (WGS) entry which is preliminary data.</text>
</comment>
<evidence type="ECO:0000313" key="2">
    <source>
        <dbReference type="EMBL" id="NMW32205.1"/>
    </source>
</evidence>
<reference evidence="2 3" key="1">
    <citation type="submission" date="2020-04" db="EMBL/GenBank/DDBJ databases">
        <authorList>
            <person name="Liu A."/>
        </authorList>
    </citation>
    <scope>NUCLEOTIDE SEQUENCE [LARGE SCALE GENOMIC DNA]</scope>
    <source>
        <strain evidence="2 3">RZ02</strain>
    </source>
</reference>
<sequence length="198" mass="20098">MQYSARRASYIAAFFLIVTVVTQLIYIGLRSAEIEFDSSTIWTIEAVAFLAISVFALVPMARGSAHTAAWAAVALGGAFNVIQVGMGLAMFGPVSEAGEALAPVYQSILAGAFFLYFAGKFLFGFAGILLGLHLIRIGGGAAKAVGALAALTGLGALATNLMGMSAGMDMVMIAGAAGTAATLFLAMAAGMLAQTEAG</sequence>
<feature type="transmembrane region" description="Helical" evidence="1">
    <location>
        <begin position="170"/>
        <end position="193"/>
    </location>
</feature>
<keyword evidence="1" id="KW-1133">Transmembrane helix</keyword>
<keyword evidence="3" id="KW-1185">Reference proteome</keyword>
<dbReference type="Proteomes" id="UP000561181">
    <property type="component" value="Unassembled WGS sequence"/>
</dbReference>
<feature type="transmembrane region" description="Helical" evidence="1">
    <location>
        <begin position="104"/>
        <end position="132"/>
    </location>
</feature>